<dbReference type="SUPFAM" id="SSF53474">
    <property type="entry name" value="alpha/beta-Hydrolases"/>
    <property type="match status" value="1"/>
</dbReference>
<dbReference type="InterPro" id="IPR029058">
    <property type="entry name" value="AB_hydrolase_fold"/>
</dbReference>
<dbReference type="Gene3D" id="3.40.50.1820">
    <property type="entry name" value="alpha/beta hydrolase"/>
    <property type="match status" value="1"/>
</dbReference>
<evidence type="ECO:0000313" key="2">
    <source>
        <dbReference type="Proteomes" id="UP000612956"/>
    </source>
</evidence>
<name>A0A917QGN2_9NOCA</name>
<dbReference type="RefSeq" id="WP_188828759.1">
    <property type="nucleotide sequence ID" value="NZ_BMMW01000002.1"/>
</dbReference>
<dbReference type="Proteomes" id="UP000612956">
    <property type="component" value="Unassembled WGS sequence"/>
</dbReference>
<organism evidence="1 2">
    <name type="scientific">Nocardia camponoti</name>
    <dbReference type="NCBI Taxonomy" id="1616106"/>
    <lineage>
        <taxon>Bacteria</taxon>
        <taxon>Bacillati</taxon>
        <taxon>Actinomycetota</taxon>
        <taxon>Actinomycetes</taxon>
        <taxon>Mycobacteriales</taxon>
        <taxon>Nocardiaceae</taxon>
        <taxon>Nocardia</taxon>
    </lineage>
</organism>
<sequence length="232" mass="24676">MIDVLIMGASWASPRHRVTSAFAAALDPARFRPRLLGNSGIGTTARTALLSELARRSGPVVLAGYAQGAAIVGDVAAQVCGDSSHSVEIVGCALISDPYRPAGMSIGTDPGGHGILGQRSVGLVPTYWVATSGDLTTALPVDSALRMTAEACEYAELSTEEQMVGWARRLVDADVREQLRKFPFGLRMWDSRSTELNELSAVLLTKPYVDSYLGVDGVASLARVLNRELKIC</sequence>
<protein>
    <recommendedName>
        <fullName evidence="3">PE-PPE domain-containing protein</fullName>
    </recommendedName>
</protein>
<gene>
    <name evidence="1" type="ORF">GCM10011591_21450</name>
</gene>
<evidence type="ECO:0008006" key="3">
    <source>
        <dbReference type="Google" id="ProtNLM"/>
    </source>
</evidence>
<evidence type="ECO:0000313" key="1">
    <source>
        <dbReference type="EMBL" id="GGK49682.1"/>
    </source>
</evidence>
<dbReference type="AlphaFoldDB" id="A0A917QGN2"/>
<dbReference type="EMBL" id="BMMW01000002">
    <property type="protein sequence ID" value="GGK49682.1"/>
    <property type="molecule type" value="Genomic_DNA"/>
</dbReference>
<reference evidence="1" key="2">
    <citation type="submission" date="2020-09" db="EMBL/GenBank/DDBJ databases">
        <authorList>
            <person name="Sun Q."/>
            <person name="Zhou Y."/>
        </authorList>
    </citation>
    <scope>NUCLEOTIDE SEQUENCE</scope>
    <source>
        <strain evidence="1">CGMCC 4.7278</strain>
    </source>
</reference>
<reference evidence="1" key="1">
    <citation type="journal article" date="2014" name="Int. J. Syst. Evol. Microbiol.">
        <title>Complete genome sequence of Corynebacterium casei LMG S-19264T (=DSM 44701T), isolated from a smear-ripened cheese.</title>
        <authorList>
            <consortium name="US DOE Joint Genome Institute (JGI-PGF)"/>
            <person name="Walter F."/>
            <person name="Albersmeier A."/>
            <person name="Kalinowski J."/>
            <person name="Ruckert C."/>
        </authorList>
    </citation>
    <scope>NUCLEOTIDE SEQUENCE</scope>
    <source>
        <strain evidence="1">CGMCC 4.7278</strain>
    </source>
</reference>
<keyword evidence="2" id="KW-1185">Reference proteome</keyword>
<comment type="caution">
    <text evidence="1">The sequence shown here is derived from an EMBL/GenBank/DDBJ whole genome shotgun (WGS) entry which is preliminary data.</text>
</comment>
<proteinExistence type="predicted"/>
<accession>A0A917QGN2</accession>